<evidence type="ECO:0000259" key="5">
    <source>
        <dbReference type="Pfam" id="PF04073"/>
    </source>
</evidence>
<dbReference type="InterPro" id="IPR036754">
    <property type="entry name" value="YbaK/aa-tRNA-synt-asso_dom_sf"/>
</dbReference>
<dbReference type="EC" id="4.2.-.-" evidence="4"/>
<name>A0A7T1AZ01_9STAP</name>
<sequence>MKHKKTNAMRILEKANIDYEINTYEITHKHMDGATVAQIVGVDINVVYKTLVLENAQHECFVFVIPVDTTLNMKQAAHNAQQKKLTLLPLEQLKQVTGYVRGGCSPIGMKKHFPTYIDESALNLQNVYVSGGERGMQIKINTKDLIKIASAEVANIIE</sequence>
<dbReference type="PANTHER" id="PTHR30411:SF0">
    <property type="entry name" value="CYS-TRNA(PRO)_CYS-TRNA(CYS) DEACYLASE YBAK"/>
    <property type="match status" value="1"/>
</dbReference>
<organism evidence="6 7">
    <name type="scientific">Staphylococcus lloydii</name>
    <dbReference type="NCBI Taxonomy" id="2781774"/>
    <lineage>
        <taxon>Bacteria</taxon>
        <taxon>Bacillati</taxon>
        <taxon>Bacillota</taxon>
        <taxon>Bacilli</taxon>
        <taxon>Bacillales</taxon>
        <taxon>Staphylococcaceae</taxon>
        <taxon>Staphylococcus</taxon>
    </lineage>
</organism>
<dbReference type="EMBL" id="CP064056">
    <property type="protein sequence ID" value="QPM74714.1"/>
    <property type="molecule type" value="Genomic_DNA"/>
</dbReference>
<accession>A0A7T1AZ01</accession>
<protein>
    <recommendedName>
        <fullName evidence="4">Cys-tRNA(Pro)/Cys-tRNA(Cys) deacylase</fullName>
        <ecNumber evidence="4">4.2.-.-</ecNumber>
    </recommendedName>
</protein>
<dbReference type="Proteomes" id="UP000594455">
    <property type="component" value="Chromosome"/>
</dbReference>
<evidence type="ECO:0000256" key="1">
    <source>
        <dbReference type="ARBA" id="ARBA00009798"/>
    </source>
</evidence>
<dbReference type="Gene3D" id="3.90.960.10">
    <property type="entry name" value="YbaK/aminoacyl-tRNA synthetase-associated domain"/>
    <property type="match status" value="1"/>
</dbReference>
<dbReference type="CDD" id="cd00002">
    <property type="entry name" value="YbaK_deacylase"/>
    <property type="match status" value="1"/>
</dbReference>
<reference evidence="6 7" key="1">
    <citation type="submission" date="2020-10" db="EMBL/GenBank/DDBJ databases">
        <title>Closed genome sequences of Staphylococcus lloydii sp. nov. and Staphylococcus durrellii sp. nov. Isolated from Captive Fruit Bats (Pteropus livingstonii).</title>
        <authorList>
            <person name="Fountain K."/>
        </authorList>
    </citation>
    <scope>NUCLEOTIDE SEQUENCE [LARGE SCALE GENOMIC DNA]</scope>
    <source>
        <strain evidence="6 7">23_2_7_LY</strain>
    </source>
</reference>
<dbReference type="GO" id="GO:0002161">
    <property type="term" value="F:aminoacyl-tRNA deacylase activity"/>
    <property type="evidence" value="ECO:0007669"/>
    <property type="project" value="InterPro"/>
</dbReference>
<dbReference type="InterPro" id="IPR004369">
    <property type="entry name" value="Prolyl-tRNA_editing_YbaK/EbsC"/>
</dbReference>
<dbReference type="RefSeq" id="WP_195718567.1">
    <property type="nucleotide sequence ID" value="NZ_CP064056.1"/>
</dbReference>
<dbReference type="GO" id="GO:0006412">
    <property type="term" value="P:translation"/>
    <property type="evidence" value="ECO:0007669"/>
    <property type="project" value="UniProtKB-KW"/>
</dbReference>
<dbReference type="GO" id="GO:0016829">
    <property type="term" value="F:lyase activity"/>
    <property type="evidence" value="ECO:0007669"/>
    <property type="project" value="UniProtKB-KW"/>
</dbReference>
<dbReference type="Pfam" id="PF04073">
    <property type="entry name" value="tRNA_edit"/>
    <property type="match status" value="1"/>
</dbReference>
<dbReference type="InterPro" id="IPR007214">
    <property type="entry name" value="YbaK/aa-tRNA-synth-assoc-dom"/>
</dbReference>
<evidence type="ECO:0000256" key="2">
    <source>
        <dbReference type="ARBA" id="ARBA00022917"/>
    </source>
</evidence>
<dbReference type="NCBIfam" id="TIGR00011">
    <property type="entry name" value="YbaK_EbsC"/>
    <property type="match status" value="1"/>
</dbReference>
<evidence type="ECO:0000313" key="6">
    <source>
        <dbReference type="EMBL" id="QPM74714.1"/>
    </source>
</evidence>
<keyword evidence="3 4" id="KW-0456">Lyase</keyword>
<keyword evidence="2 4" id="KW-0648">Protein biosynthesis</keyword>
<evidence type="ECO:0000256" key="3">
    <source>
        <dbReference type="ARBA" id="ARBA00023239"/>
    </source>
</evidence>
<gene>
    <name evidence="6" type="primary">ybaK</name>
    <name evidence="6" type="ORF">ISP08_10250</name>
</gene>
<dbReference type="SUPFAM" id="SSF55826">
    <property type="entry name" value="YbaK/ProRS associated domain"/>
    <property type="match status" value="1"/>
</dbReference>
<dbReference type="AlphaFoldDB" id="A0A7T1AZ01"/>
<proteinExistence type="inferred from homology"/>
<dbReference type="PANTHER" id="PTHR30411">
    <property type="entry name" value="CYTOPLASMIC PROTEIN"/>
    <property type="match status" value="1"/>
</dbReference>
<evidence type="ECO:0000313" key="7">
    <source>
        <dbReference type="Proteomes" id="UP000594455"/>
    </source>
</evidence>
<keyword evidence="7" id="KW-1185">Reference proteome</keyword>
<comment type="similarity">
    <text evidence="1 4">Belongs to the prolyl-tRNA editing family. YbaK/EbsC subfamily.</text>
</comment>
<dbReference type="PIRSF" id="PIRSF006181">
    <property type="entry name" value="EbsC_YbaK"/>
    <property type="match status" value="1"/>
</dbReference>
<evidence type="ECO:0000256" key="4">
    <source>
        <dbReference type="PIRNR" id="PIRNR006181"/>
    </source>
</evidence>
<dbReference type="KEGG" id="sllo:ISP08_10250"/>
<feature type="domain" description="YbaK/aminoacyl-tRNA synthetase-associated" evidence="5">
    <location>
        <begin position="34"/>
        <end position="147"/>
    </location>
</feature>